<keyword evidence="9" id="KW-1185">Reference proteome</keyword>
<dbReference type="GO" id="GO:0016020">
    <property type="term" value="C:membrane"/>
    <property type="evidence" value="ECO:0007669"/>
    <property type="project" value="InterPro"/>
</dbReference>
<dbReference type="RefSeq" id="WP_066644957.1">
    <property type="nucleotide sequence ID" value="NZ_VWXL01000014.1"/>
</dbReference>
<feature type="domain" description="PTS EIIA type-2" evidence="7">
    <location>
        <begin position="5"/>
        <end position="150"/>
    </location>
</feature>
<gene>
    <name evidence="8" type="primary">manP</name>
    <name evidence="8" type="ORF">CAFE_04970</name>
</gene>
<dbReference type="InterPro" id="IPR051541">
    <property type="entry name" value="PTS_SugarTrans_NitroReg"/>
</dbReference>
<dbReference type="OrthoDB" id="95460at2"/>
<evidence type="ECO:0000256" key="3">
    <source>
        <dbReference type="ARBA" id="ARBA00022553"/>
    </source>
</evidence>
<dbReference type="PROSITE" id="PS51094">
    <property type="entry name" value="PTS_EIIA_TYPE_2"/>
    <property type="match status" value="1"/>
</dbReference>
<dbReference type="InterPro" id="IPR004715">
    <property type="entry name" value="PTS_IIA_fruc"/>
</dbReference>
<dbReference type="Gene3D" id="3.40.930.10">
    <property type="entry name" value="Mannitol-specific EII, Chain A"/>
    <property type="match status" value="1"/>
</dbReference>
<evidence type="ECO:0000259" key="7">
    <source>
        <dbReference type="PROSITE" id="PS51094"/>
    </source>
</evidence>
<protein>
    <submittedName>
        <fullName evidence="8">PTS system mannose-specific EIIBCA component</fullName>
    </submittedName>
</protein>
<sequence>MNISSIMSKNIIFLGLSASSREEAVRTMADGMVQYGYVSDKEKYLAAVRERENEGTTGIGFGVAIPHGKSDGVKSPCLAYARLAAPVDWNSFDGKPVTSVFLIGVPEKNAGNDHLKILIAISKRLMHEDFRQKLAQAATPEEILEVIKSIDE</sequence>
<comment type="caution">
    <text evidence="8">The sequence shown here is derived from an EMBL/GenBank/DDBJ whole genome shotgun (WGS) entry which is preliminary data.</text>
</comment>
<evidence type="ECO:0000313" key="9">
    <source>
        <dbReference type="Proteomes" id="UP000469440"/>
    </source>
</evidence>
<dbReference type="SUPFAM" id="SSF55804">
    <property type="entry name" value="Phoshotransferase/anion transport protein"/>
    <property type="match status" value="1"/>
</dbReference>
<evidence type="ECO:0000256" key="6">
    <source>
        <dbReference type="ARBA" id="ARBA00022683"/>
    </source>
</evidence>
<keyword evidence="2" id="KW-0813">Transport</keyword>
<dbReference type="EMBL" id="VWXL01000014">
    <property type="protein sequence ID" value="MVB09832.1"/>
    <property type="molecule type" value="Genomic_DNA"/>
</dbReference>
<dbReference type="AlphaFoldDB" id="A0A6N8HVT6"/>
<dbReference type="PROSITE" id="PS00372">
    <property type="entry name" value="PTS_EIIA_TYPE_2_HIS"/>
    <property type="match status" value="1"/>
</dbReference>
<proteinExistence type="predicted"/>
<dbReference type="Proteomes" id="UP000469440">
    <property type="component" value="Unassembled WGS sequence"/>
</dbReference>
<keyword evidence="5" id="KW-0808">Transferase</keyword>
<evidence type="ECO:0000256" key="1">
    <source>
        <dbReference type="ARBA" id="ARBA00004496"/>
    </source>
</evidence>
<dbReference type="Pfam" id="PF00359">
    <property type="entry name" value="PTS_EIIA_2"/>
    <property type="match status" value="1"/>
</dbReference>
<dbReference type="GO" id="GO:0008982">
    <property type="term" value="F:protein-N(PI)-phosphohistidine-sugar phosphotransferase activity"/>
    <property type="evidence" value="ECO:0007669"/>
    <property type="project" value="InterPro"/>
</dbReference>
<dbReference type="NCBIfam" id="TIGR00848">
    <property type="entry name" value="fruA"/>
    <property type="match status" value="1"/>
</dbReference>
<evidence type="ECO:0000256" key="5">
    <source>
        <dbReference type="ARBA" id="ARBA00022679"/>
    </source>
</evidence>
<evidence type="ECO:0000256" key="4">
    <source>
        <dbReference type="ARBA" id="ARBA00022597"/>
    </source>
</evidence>
<dbReference type="GO" id="GO:0005737">
    <property type="term" value="C:cytoplasm"/>
    <property type="evidence" value="ECO:0007669"/>
    <property type="project" value="UniProtKB-SubCell"/>
</dbReference>
<evidence type="ECO:0000313" key="8">
    <source>
        <dbReference type="EMBL" id="MVB09832.1"/>
    </source>
</evidence>
<dbReference type="PANTHER" id="PTHR47738">
    <property type="entry name" value="PTS SYSTEM FRUCTOSE-LIKE EIIA COMPONENT-RELATED"/>
    <property type="match status" value="1"/>
</dbReference>
<keyword evidence="6" id="KW-0598">Phosphotransferase system</keyword>
<dbReference type="InterPro" id="IPR002178">
    <property type="entry name" value="PTS_EIIA_type-2_dom"/>
</dbReference>
<comment type="subcellular location">
    <subcellularLocation>
        <location evidence="1">Cytoplasm</location>
    </subcellularLocation>
</comment>
<keyword evidence="4" id="KW-0762">Sugar transport</keyword>
<evidence type="ECO:0000256" key="2">
    <source>
        <dbReference type="ARBA" id="ARBA00022448"/>
    </source>
</evidence>
<dbReference type="FunFam" id="3.40.930.10:FF:000009">
    <property type="entry name" value="PTS system, fructose specific IIABC component"/>
    <property type="match status" value="1"/>
</dbReference>
<keyword evidence="3" id="KW-0597">Phosphoprotein</keyword>
<dbReference type="CDD" id="cd00211">
    <property type="entry name" value="PTS_IIA_fru"/>
    <property type="match status" value="1"/>
</dbReference>
<dbReference type="PANTHER" id="PTHR47738:SF2">
    <property type="entry name" value="PTS SYSTEM FRUCTOSE-LIKE EIIA COMPONENT"/>
    <property type="match status" value="1"/>
</dbReference>
<reference evidence="8 9" key="1">
    <citation type="submission" date="2019-09" db="EMBL/GenBank/DDBJ databases">
        <title>Genome sequence of Clostridium sp. EA1.</title>
        <authorList>
            <person name="Poehlein A."/>
            <person name="Bengelsdorf F.R."/>
            <person name="Daniel R."/>
        </authorList>
    </citation>
    <scope>NUCLEOTIDE SEQUENCE [LARGE SCALE GENOMIC DNA]</scope>
    <source>
        <strain evidence="8 9">EA1</strain>
    </source>
</reference>
<name>A0A6N8HVT6_9FIRM</name>
<accession>A0A6N8HVT6</accession>
<organism evidence="8 9">
    <name type="scientific">Caproicibacter fermentans</name>
    <dbReference type="NCBI Taxonomy" id="2576756"/>
    <lineage>
        <taxon>Bacteria</taxon>
        <taxon>Bacillati</taxon>
        <taxon>Bacillota</taxon>
        <taxon>Clostridia</taxon>
        <taxon>Eubacteriales</taxon>
        <taxon>Acutalibacteraceae</taxon>
        <taxon>Caproicibacter</taxon>
    </lineage>
</organism>
<dbReference type="GO" id="GO:0009401">
    <property type="term" value="P:phosphoenolpyruvate-dependent sugar phosphotransferase system"/>
    <property type="evidence" value="ECO:0007669"/>
    <property type="project" value="UniProtKB-KW"/>
</dbReference>
<dbReference type="InterPro" id="IPR016152">
    <property type="entry name" value="PTrfase/Anion_transptr"/>
</dbReference>